<accession>U4VIB1</accession>
<evidence type="ECO:0000313" key="2">
    <source>
        <dbReference type="Proteomes" id="UP000016842"/>
    </source>
</evidence>
<sequence>MGGSDVAEISVYKPRAAWFDGLATCGPATIKLNIIEADPANPVAEAAVGLARRQIETAAEKLAALPHLGVGFAILHQGEEGLWLLLHWWLEGGIATEILWQSELGDEVEFMPAQPLLMACVWELGIIDFERRAWMETAMAGKPVADYLARTLPRGTV</sequence>
<gene>
    <name evidence="1" type="ORF">Q644_15720</name>
</gene>
<protein>
    <submittedName>
        <fullName evidence="1">Uncharacterized protein</fullName>
    </submittedName>
</protein>
<dbReference type="PATRIC" id="fig|1337887.3.peg.1498"/>
<name>U4VIB1_9HYPH</name>
<organism evidence="1 2">
    <name type="scientific">Brucella intermedia 229E</name>
    <dbReference type="NCBI Taxonomy" id="1337887"/>
    <lineage>
        <taxon>Bacteria</taxon>
        <taxon>Pseudomonadati</taxon>
        <taxon>Pseudomonadota</taxon>
        <taxon>Alphaproteobacteria</taxon>
        <taxon>Hyphomicrobiales</taxon>
        <taxon>Brucellaceae</taxon>
        <taxon>Brucella/Ochrobactrum group</taxon>
        <taxon>Brucella</taxon>
    </lineage>
</organism>
<comment type="caution">
    <text evidence="1">The sequence shown here is derived from an EMBL/GenBank/DDBJ whole genome shotgun (WGS) entry which is preliminary data.</text>
</comment>
<proteinExistence type="predicted"/>
<reference evidence="1 2" key="1">
    <citation type="journal article" date="2014" name="FEMS Microbiol. Lett.">
        <title>Genome sequencing analysis reveals virulence-related gene content of Ochrobactrum intermedium strain 229E, a urease-positive strain isolated from the human gastric niche.</title>
        <authorList>
            <person name="Kulkarni G.J."/>
            <person name="Shetty S."/>
            <person name="Dharne M.S."/>
            <person name="Shouche Y.S."/>
        </authorList>
    </citation>
    <scope>NUCLEOTIDE SEQUENCE [LARGE SCALE GENOMIC DNA]</scope>
    <source>
        <strain evidence="1 2">229E</strain>
    </source>
</reference>
<dbReference type="EMBL" id="ASXJ01000074">
    <property type="protein sequence ID" value="ERM02627.1"/>
    <property type="molecule type" value="Genomic_DNA"/>
</dbReference>
<evidence type="ECO:0000313" key="1">
    <source>
        <dbReference type="EMBL" id="ERM02627.1"/>
    </source>
</evidence>
<dbReference type="Proteomes" id="UP000016842">
    <property type="component" value="Unassembled WGS sequence"/>
</dbReference>
<dbReference type="AlphaFoldDB" id="U4VIB1"/>